<protein>
    <submittedName>
        <fullName evidence="2">9645_t:CDS:1</fullName>
    </submittedName>
</protein>
<keyword evidence="1" id="KW-0812">Transmembrane</keyword>
<name>A0A9N9HKD8_9GLOM</name>
<organism evidence="2 3">
    <name type="scientific">Funneliformis caledonium</name>
    <dbReference type="NCBI Taxonomy" id="1117310"/>
    <lineage>
        <taxon>Eukaryota</taxon>
        <taxon>Fungi</taxon>
        <taxon>Fungi incertae sedis</taxon>
        <taxon>Mucoromycota</taxon>
        <taxon>Glomeromycotina</taxon>
        <taxon>Glomeromycetes</taxon>
        <taxon>Glomerales</taxon>
        <taxon>Glomeraceae</taxon>
        <taxon>Funneliformis</taxon>
    </lineage>
</organism>
<keyword evidence="1" id="KW-1133">Transmembrane helix</keyword>
<reference evidence="2" key="1">
    <citation type="submission" date="2021-06" db="EMBL/GenBank/DDBJ databases">
        <authorList>
            <person name="Kallberg Y."/>
            <person name="Tangrot J."/>
            <person name="Rosling A."/>
        </authorList>
    </citation>
    <scope>NUCLEOTIDE SEQUENCE</scope>
    <source>
        <strain evidence="2">UK204</strain>
    </source>
</reference>
<accession>A0A9N9HKD8</accession>
<proteinExistence type="predicted"/>
<feature type="transmembrane region" description="Helical" evidence="1">
    <location>
        <begin position="61"/>
        <end position="82"/>
    </location>
</feature>
<evidence type="ECO:0000256" key="1">
    <source>
        <dbReference type="SAM" id="Phobius"/>
    </source>
</evidence>
<feature type="transmembrane region" description="Helical" evidence="1">
    <location>
        <begin position="94"/>
        <end position="113"/>
    </location>
</feature>
<dbReference type="EMBL" id="CAJVPQ010006875">
    <property type="protein sequence ID" value="CAG8690344.1"/>
    <property type="molecule type" value="Genomic_DNA"/>
</dbReference>
<keyword evidence="3" id="KW-1185">Reference proteome</keyword>
<comment type="caution">
    <text evidence="2">The sequence shown here is derived from an EMBL/GenBank/DDBJ whole genome shotgun (WGS) entry which is preliminary data.</text>
</comment>
<feature type="transmembrane region" description="Helical" evidence="1">
    <location>
        <begin position="125"/>
        <end position="148"/>
    </location>
</feature>
<evidence type="ECO:0000313" key="3">
    <source>
        <dbReference type="Proteomes" id="UP000789570"/>
    </source>
</evidence>
<dbReference type="Proteomes" id="UP000789570">
    <property type="component" value="Unassembled WGS sequence"/>
</dbReference>
<dbReference type="AlphaFoldDB" id="A0A9N9HKD8"/>
<feature type="non-terminal residue" evidence="2">
    <location>
        <position position="1"/>
    </location>
</feature>
<gene>
    <name evidence="2" type="ORF">FCALED_LOCUS12925</name>
</gene>
<keyword evidence="1" id="KW-0472">Membrane</keyword>
<evidence type="ECO:0000313" key="2">
    <source>
        <dbReference type="EMBL" id="CAG8690344.1"/>
    </source>
</evidence>
<dbReference type="OrthoDB" id="2417677at2759"/>
<sequence>MVNGNNGNNGNNENDVTIELSPELQKICDSLTPRQRRRYNVSTRKSDFLEAILEERKKSEIWVELITVAVYGAITISLTIASARYFNTDESTKAFSIIMNCVYFAAKIVIMMVDLAIKGLIYNKIYCCFIATPTIIGLLASVILGIFVQSPLITINFINLGLEISKCRISKILSEENAPSAPQTMPDKLSVPSTSQIREANIKWIDMRYLVSESALYAERSMGNCMANGVELYSEPSLDIWKMNLDMLKRKRKVDEAFDSEYEYVYGIVTTDVLDDDTELRKNVKRILEVIVGLLKDRVSVRV</sequence>